<reference evidence="2" key="1">
    <citation type="journal article" date="2023" name="G3 (Bethesda)">
        <title>Genome assembly and association tests identify interacting loci associated with vigor, precocity, and sex in interspecific pistachio rootstocks.</title>
        <authorList>
            <person name="Palmer W."/>
            <person name="Jacygrad E."/>
            <person name="Sagayaradj S."/>
            <person name="Cavanaugh K."/>
            <person name="Han R."/>
            <person name="Bertier L."/>
            <person name="Beede B."/>
            <person name="Kafkas S."/>
            <person name="Golino D."/>
            <person name="Preece J."/>
            <person name="Michelmore R."/>
        </authorList>
    </citation>
    <scope>NUCLEOTIDE SEQUENCE [LARGE SCALE GENOMIC DNA]</scope>
</reference>
<sequence>MKRYVYINDDEASQDLYCDNRLSNRKYTLLNFLPKNLWEQFSRFMNQYFLLIACLQLWSLITPVNPASTWGPLIFIFAVSASKEAWDDYNRYLSDKKANEKEVWIVKQGIKKHIQAQDICVGNIVWLRENDEVPCDLVLIGTSDPQGVCYVETAALDGETDLKTRVIPAACMGMDFELLHKIKGVIECPGPDKDIRRFDANLRLFPPFIDNDVCPLTIKNTILQSCYLRNTEWACGVAVYTGNETKLGMSRGIPEPKLTAVDAMIDKLTGAIFVFQIVVVLVLGVAGNVWKDTEARKQWYVLYPNEGPWYELLVIPLRFELLCSIMIPISIKVSLDLVKSLYAKFIDWDNEMIDPETGTPSHATNTAISEDLGQVEYILTDKTGTLTENKMIFRRCCISGHFYGNENGDALKDVGLLNAVASGSPDVIRFLTVMAVCNTVIPIQSKTGAILYKAQSQDEEALVHAAAKLHMVFVNKNANIVEIRFNASVLHYEVLEILEFTSDRKRMSVVVRDCQSGKIILLSKGADEAVLPYAHAGNLLIGAISCSIWKFLRPLYFIIPKFTSGQQTRSFIEAVEQYSQLGLRTLCLAWRELREDEYAEWSLMFKEASSTLVDREWRIAEVCQRLEHDLEVLGVTAIEDRLQDGVPETIETLRKAGINFWMLTGDKQNTAVQIALSCNFISPEPKGQLLSIDGKTVDEVCRSLERVLLTMRITTSEPKDVAFVVDGWALEIALKHYRKAFTELAILSRTAICCRVTPSQKAQLVELLKSCDYRTLAIGDGGNDVRMIQQADIGVGISGREGLQAARAADYSIGKFRFLKRLILVHGRYSYNRTAFLSQYSFYKSLLICFIQIFFSFISGVSGTSLFNSLSLMAYNVFYTSIPVLVSVLDKDLSEQTVMQHPQILFYCQAGRLLNPSTFAGWFGRSLFHAIVVFVISIHVYAYEKSEMEEVSMVALSGCIWLQAFVVALETK</sequence>
<protein>
    <submittedName>
        <fullName evidence="1">Uncharacterized protein</fullName>
    </submittedName>
</protein>
<proteinExistence type="predicted"/>
<dbReference type="EMBL" id="CM047736">
    <property type="protein sequence ID" value="KAJ0054564.1"/>
    <property type="molecule type" value="Genomic_DNA"/>
</dbReference>
<gene>
    <name evidence="1" type="ORF">Pint_02302</name>
</gene>
<name>A0ACC0ZNG2_9ROSI</name>
<comment type="caution">
    <text evidence="1">The sequence shown here is derived from an EMBL/GenBank/DDBJ whole genome shotgun (WGS) entry which is preliminary data.</text>
</comment>
<organism evidence="1 2">
    <name type="scientific">Pistacia integerrima</name>
    <dbReference type="NCBI Taxonomy" id="434235"/>
    <lineage>
        <taxon>Eukaryota</taxon>
        <taxon>Viridiplantae</taxon>
        <taxon>Streptophyta</taxon>
        <taxon>Embryophyta</taxon>
        <taxon>Tracheophyta</taxon>
        <taxon>Spermatophyta</taxon>
        <taxon>Magnoliopsida</taxon>
        <taxon>eudicotyledons</taxon>
        <taxon>Gunneridae</taxon>
        <taxon>Pentapetalae</taxon>
        <taxon>rosids</taxon>
        <taxon>malvids</taxon>
        <taxon>Sapindales</taxon>
        <taxon>Anacardiaceae</taxon>
        <taxon>Pistacia</taxon>
    </lineage>
</organism>
<keyword evidence="2" id="KW-1185">Reference proteome</keyword>
<evidence type="ECO:0000313" key="2">
    <source>
        <dbReference type="Proteomes" id="UP001163603"/>
    </source>
</evidence>
<dbReference type="Proteomes" id="UP001163603">
    <property type="component" value="Chromosome 1"/>
</dbReference>
<evidence type="ECO:0000313" key="1">
    <source>
        <dbReference type="EMBL" id="KAJ0054564.1"/>
    </source>
</evidence>
<accession>A0ACC0ZNG2</accession>